<evidence type="ECO:0000313" key="7">
    <source>
        <dbReference type="Proteomes" id="UP000185904"/>
    </source>
</evidence>
<dbReference type="InterPro" id="IPR008266">
    <property type="entry name" value="Tyr_kinase_AS"/>
</dbReference>
<evidence type="ECO:0000256" key="1">
    <source>
        <dbReference type="ARBA" id="ARBA00012513"/>
    </source>
</evidence>
<dbReference type="GeneID" id="34592278"/>
<keyword evidence="7" id="KW-1185">Reference proteome</keyword>
<dbReference type="PROSITE" id="PS00109">
    <property type="entry name" value="PROTEIN_KINASE_TYR"/>
    <property type="match status" value="1"/>
</dbReference>
<evidence type="ECO:0000256" key="2">
    <source>
        <dbReference type="ARBA" id="ARBA00047899"/>
    </source>
</evidence>
<protein>
    <recommendedName>
        <fullName evidence="1">non-specific serine/threonine protein kinase</fullName>
        <ecNumber evidence="1">2.7.11.1</ecNumber>
    </recommendedName>
</protein>
<dbReference type="Proteomes" id="UP000185904">
    <property type="component" value="Unassembled WGS sequence"/>
</dbReference>
<feature type="compositionally biased region" description="Low complexity" evidence="4">
    <location>
        <begin position="515"/>
        <end position="530"/>
    </location>
</feature>
<evidence type="ECO:0000256" key="4">
    <source>
        <dbReference type="SAM" id="MobiDB-lite"/>
    </source>
</evidence>
<name>A0A178CJK6_9EURO</name>
<accession>A0A178CJK6</accession>
<proteinExistence type="predicted"/>
<dbReference type="Pfam" id="PF17667">
    <property type="entry name" value="Pkinase_fungal"/>
    <property type="match status" value="1"/>
</dbReference>
<sequence>MVDQDQSKIIKDHPIGKDVLDGFRVTFESSCKERGIKCTLDALGQLDRGIGDVALPLISSLINCPASGQLRSRTGSPSLRNDLRALIARVASNHFDLDCIEPLLQAALADNPDDALVWDRAYNAVIESTPPTMSRGPPIQTPFHQTTGSLINTSELCDNVDGVLKKELGALYVGLPRFHEAFFGRVADLEEVSAAVFKKCKEGNEPLWRDGWIEWPRKAKEEDVLRWLRRVHEKLVNFAETYKTLPRHPRWLLAQPNKIVQGSVADRKLDIAFLGCSKTENEFKPTWSNILIPGELKSNPSADAPGQAWLDLGTYAREVLAAQDNRRFVLGFTLCGSLMRIWEFDRLGGIASEQFDINKDGERFVSTVLGFTFMSEEELGLDPTIMTMADGSRFIEIERNDSTERLIIDRLMLRTRCIVGRATTCWKAYREGQPETPFVIKDSWQHVERDDEGELLREATGQGVANVARYYHHETVQVGNKDDDIWGNVRGQLDVTTATNYPLRPESSMPPPSITAARGSSRGRSKSTGGRAAGKKRSSSQILAVLPSSKRACSISPSNARDETPPNRVHRRVVLRDYGKSIYKASSRSALLAALEGCIVGHESLYKAGFLHRDISINNLMINEDEDNPSQRSFLIDLDLAIKVPREAASGAKHKTGTRAFMAVGVLMGEQHSFMHDLESFFWVLFWLCIHYTGPGQSICSPVYENWNYAGDESLATSKVGTIASETMFLKTASTHFTPYYQPLIPWVNRLRRKVFPSNEMWKKPDTGLYSAMKDVLREAQKDPKVLADDG</sequence>
<dbReference type="PANTHER" id="PTHR38248">
    <property type="entry name" value="FUNK1 6"/>
    <property type="match status" value="1"/>
</dbReference>
<dbReference type="InterPro" id="IPR040976">
    <property type="entry name" value="Pkinase_fungal"/>
</dbReference>
<dbReference type="Gene3D" id="1.10.510.10">
    <property type="entry name" value="Transferase(Phosphotransferase) domain 1"/>
    <property type="match status" value="1"/>
</dbReference>
<evidence type="ECO:0000259" key="5">
    <source>
        <dbReference type="Pfam" id="PF17667"/>
    </source>
</evidence>
<comment type="catalytic activity">
    <reaction evidence="2">
        <text>L-threonyl-[protein] + ATP = O-phospho-L-threonyl-[protein] + ADP + H(+)</text>
        <dbReference type="Rhea" id="RHEA:46608"/>
        <dbReference type="Rhea" id="RHEA-COMP:11060"/>
        <dbReference type="Rhea" id="RHEA-COMP:11605"/>
        <dbReference type="ChEBI" id="CHEBI:15378"/>
        <dbReference type="ChEBI" id="CHEBI:30013"/>
        <dbReference type="ChEBI" id="CHEBI:30616"/>
        <dbReference type="ChEBI" id="CHEBI:61977"/>
        <dbReference type="ChEBI" id="CHEBI:456216"/>
        <dbReference type="EC" id="2.7.11.1"/>
    </reaction>
</comment>
<dbReference type="OrthoDB" id="4150057at2759"/>
<evidence type="ECO:0000313" key="6">
    <source>
        <dbReference type="EMBL" id="OAL30160.1"/>
    </source>
</evidence>
<reference evidence="6 7" key="1">
    <citation type="submission" date="2016-03" db="EMBL/GenBank/DDBJ databases">
        <title>The draft genome sequence of Fonsecaea nubica causative agent of cutaneous subcutaneous infection in human host.</title>
        <authorList>
            <person name="Costa F."/>
            <person name="Sybren D.H."/>
            <person name="Raittz R.T."/>
            <person name="Weiss V.A."/>
            <person name="Leao A.C."/>
            <person name="Gomes R."/>
            <person name="De Souza E.M."/>
            <person name="Pedrosa F.O."/>
            <person name="Steffens M.B."/>
            <person name="Bombassaro A."/>
            <person name="Tadra-Sfeir M.Z."/>
            <person name="Moreno L.F."/>
            <person name="Najafzadeh M.J."/>
            <person name="Felipe M.S."/>
            <person name="Teixeira M."/>
            <person name="Sun J."/>
            <person name="Xi L."/>
            <person name="Castro M.A."/>
            <person name="Vicente V.A."/>
        </authorList>
    </citation>
    <scope>NUCLEOTIDE SEQUENCE [LARGE SCALE GENOMIC DNA]</scope>
    <source>
        <strain evidence="6 7">CBS 269.64</strain>
    </source>
</reference>
<gene>
    <name evidence="6" type="ORF">AYO20_08876</name>
</gene>
<comment type="catalytic activity">
    <reaction evidence="3">
        <text>L-seryl-[protein] + ATP = O-phospho-L-seryl-[protein] + ADP + H(+)</text>
        <dbReference type="Rhea" id="RHEA:17989"/>
        <dbReference type="Rhea" id="RHEA-COMP:9863"/>
        <dbReference type="Rhea" id="RHEA-COMP:11604"/>
        <dbReference type="ChEBI" id="CHEBI:15378"/>
        <dbReference type="ChEBI" id="CHEBI:29999"/>
        <dbReference type="ChEBI" id="CHEBI:30616"/>
        <dbReference type="ChEBI" id="CHEBI:83421"/>
        <dbReference type="ChEBI" id="CHEBI:456216"/>
        <dbReference type="EC" id="2.7.11.1"/>
    </reaction>
</comment>
<organism evidence="6 7">
    <name type="scientific">Fonsecaea nubica</name>
    <dbReference type="NCBI Taxonomy" id="856822"/>
    <lineage>
        <taxon>Eukaryota</taxon>
        <taxon>Fungi</taxon>
        <taxon>Dikarya</taxon>
        <taxon>Ascomycota</taxon>
        <taxon>Pezizomycotina</taxon>
        <taxon>Eurotiomycetes</taxon>
        <taxon>Chaetothyriomycetidae</taxon>
        <taxon>Chaetothyriales</taxon>
        <taxon>Herpotrichiellaceae</taxon>
        <taxon>Fonsecaea</taxon>
    </lineage>
</organism>
<dbReference type="PANTHER" id="PTHR38248:SF2">
    <property type="entry name" value="FUNK1 11"/>
    <property type="match status" value="1"/>
</dbReference>
<evidence type="ECO:0000256" key="3">
    <source>
        <dbReference type="ARBA" id="ARBA00048679"/>
    </source>
</evidence>
<dbReference type="SUPFAM" id="SSF56112">
    <property type="entry name" value="Protein kinase-like (PK-like)"/>
    <property type="match status" value="1"/>
</dbReference>
<feature type="region of interest" description="Disordered" evidence="4">
    <location>
        <begin position="498"/>
        <end position="568"/>
    </location>
</feature>
<dbReference type="EMBL" id="LVCJ01000075">
    <property type="protein sequence ID" value="OAL30160.1"/>
    <property type="molecule type" value="Genomic_DNA"/>
</dbReference>
<dbReference type="EC" id="2.7.11.1" evidence="1"/>
<comment type="caution">
    <text evidence="6">The sequence shown here is derived from an EMBL/GenBank/DDBJ whole genome shotgun (WGS) entry which is preliminary data.</text>
</comment>
<dbReference type="InterPro" id="IPR011009">
    <property type="entry name" value="Kinase-like_dom_sf"/>
</dbReference>
<dbReference type="GO" id="GO:0004674">
    <property type="term" value="F:protein serine/threonine kinase activity"/>
    <property type="evidence" value="ECO:0007669"/>
    <property type="project" value="UniProtKB-EC"/>
</dbReference>
<feature type="domain" description="Fungal-type protein kinase" evidence="5">
    <location>
        <begin position="269"/>
        <end position="689"/>
    </location>
</feature>
<dbReference type="AlphaFoldDB" id="A0A178CJK6"/>
<dbReference type="RefSeq" id="XP_022496894.1">
    <property type="nucleotide sequence ID" value="XM_022647150.1"/>
</dbReference>